<proteinExistence type="predicted"/>
<dbReference type="Proteomes" id="UP001054945">
    <property type="component" value="Unassembled WGS sequence"/>
</dbReference>
<sequence>MDLKPTTRFHCDFNVASHYNGFAFGDSLRGSRMMASCKSVVDRLERRIPPGFKERTVPGAGIYGDYFIAFLQRRGLLRFLQNGTS</sequence>
<organism evidence="1 2">
    <name type="scientific">Caerostris extrusa</name>
    <name type="common">Bark spider</name>
    <name type="synonym">Caerostris bankana</name>
    <dbReference type="NCBI Taxonomy" id="172846"/>
    <lineage>
        <taxon>Eukaryota</taxon>
        <taxon>Metazoa</taxon>
        <taxon>Ecdysozoa</taxon>
        <taxon>Arthropoda</taxon>
        <taxon>Chelicerata</taxon>
        <taxon>Arachnida</taxon>
        <taxon>Araneae</taxon>
        <taxon>Araneomorphae</taxon>
        <taxon>Entelegynae</taxon>
        <taxon>Araneoidea</taxon>
        <taxon>Araneidae</taxon>
        <taxon>Caerostris</taxon>
    </lineage>
</organism>
<gene>
    <name evidence="1" type="ORF">CEXT_362631</name>
</gene>
<accession>A0AAV4XB05</accession>
<dbReference type="EMBL" id="BPLR01000128">
    <property type="protein sequence ID" value="GIY92347.1"/>
    <property type="molecule type" value="Genomic_DNA"/>
</dbReference>
<reference evidence="1 2" key="1">
    <citation type="submission" date="2021-06" db="EMBL/GenBank/DDBJ databases">
        <title>Caerostris extrusa draft genome.</title>
        <authorList>
            <person name="Kono N."/>
            <person name="Arakawa K."/>
        </authorList>
    </citation>
    <scope>NUCLEOTIDE SEQUENCE [LARGE SCALE GENOMIC DNA]</scope>
</reference>
<name>A0AAV4XB05_CAEEX</name>
<evidence type="ECO:0000313" key="1">
    <source>
        <dbReference type="EMBL" id="GIY92347.1"/>
    </source>
</evidence>
<dbReference type="AlphaFoldDB" id="A0AAV4XB05"/>
<keyword evidence="2" id="KW-1185">Reference proteome</keyword>
<comment type="caution">
    <text evidence="1">The sequence shown here is derived from an EMBL/GenBank/DDBJ whole genome shotgun (WGS) entry which is preliminary data.</text>
</comment>
<protein>
    <submittedName>
        <fullName evidence="1">Uncharacterized protein</fullName>
    </submittedName>
</protein>
<evidence type="ECO:0000313" key="2">
    <source>
        <dbReference type="Proteomes" id="UP001054945"/>
    </source>
</evidence>